<keyword evidence="2" id="KW-0548">Nucleotidyltransferase</keyword>
<keyword evidence="2" id="KW-0695">RNA-directed DNA polymerase</keyword>
<feature type="domain" description="Reverse transcriptase" evidence="1">
    <location>
        <begin position="1"/>
        <end position="303"/>
    </location>
</feature>
<dbReference type="PROSITE" id="PS50878">
    <property type="entry name" value="RT_POL"/>
    <property type="match status" value="1"/>
</dbReference>
<protein>
    <submittedName>
        <fullName evidence="2">Reverse transcriptase (RNA-dependent DNA polymerase)</fullName>
    </submittedName>
</protein>
<proteinExistence type="predicted"/>
<dbReference type="EMBL" id="FXTY01000011">
    <property type="protein sequence ID" value="SMP35313.1"/>
    <property type="molecule type" value="Genomic_DNA"/>
</dbReference>
<dbReference type="GO" id="GO:0003964">
    <property type="term" value="F:RNA-directed DNA polymerase activity"/>
    <property type="evidence" value="ECO:0007669"/>
    <property type="project" value="UniProtKB-KW"/>
</dbReference>
<dbReference type="CDD" id="cd01646">
    <property type="entry name" value="RT_Bac_retron_I"/>
    <property type="match status" value="1"/>
</dbReference>
<evidence type="ECO:0000313" key="3">
    <source>
        <dbReference type="Proteomes" id="UP001157961"/>
    </source>
</evidence>
<sequence length="565" mass="63863">MKIHKALLTKGYFPKELPSVFTTQDFGEQVDDILQDWEKAGVFRMLKLSDELPGGKKRSGAYTYKLGDAEAEKLSKPKRGYERREIHITHPLPQALLAREVGANWRSVQRWLSRQTYSVDEIRVGNDYERAIKGINFALHEAKKSYLQATSDWVITTDITRFYPSIYTHSIAWAAYGKERVKRNLNAYKGSFADRLDLLVRSCNRNQTVGIPVGPETSRIIAETISARIDQSYSARFPNSDKDNIDRLQDDWMVGIGTLEGAETVLSAISGLYREYGLDINGSKTSIDRIVGERESAWISEMKAFLSHRSGSLAGSRLREFLELTLILQSQNPTASVVIYALSVVEGAAIKAVDMPLVESFLIKAAVVAPGAMDRICRVVLDVQNRTNALSAKRIGSRFIYLVKVALEKGHHYEAIWLLYTLRGMKRPVDIRSIKELLADVESAAIALILLDMKSKGLCIGKLPTKVWEGKISEDSVKSDWTWLLAYEAYRHGWMVDHNKLLKKPLFKAMSSRNVVFYDPKRNINTSSSEVGNRSTRRKRNMEEVRKHLENLRGVAEAGHQSGDY</sequence>
<keyword evidence="3" id="KW-1185">Reference proteome</keyword>
<dbReference type="Proteomes" id="UP001157961">
    <property type="component" value="Unassembled WGS sequence"/>
</dbReference>
<dbReference type="InterPro" id="IPR000477">
    <property type="entry name" value="RT_dom"/>
</dbReference>
<comment type="caution">
    <text evidence="2">The sequence shown here is derived from an EMBL/GenBank/DDBJ whole genome shotgun (WGS) entry which is preliminary data.</text>
</comment>
<name>A0ABY1PM22_9RHOB</name>
<evidence type="ECO:0000259" key="1">
    <source>
        <dbReference type="PROSITE" id="PS50878"/>
    </source>
</evidence>
<keyword evidence="2" id="KW-0808">Transferase</keyword>
<evidence type="ECO:0000313" key="2">
    <source>
        <dbReference type="EMBL" id="SMP35313.1"/>
    </source>
</evidence>
<organism evidence="2 3">
    <name type="scientific">Shimia sagamensis</name>
    <dbReference type="NCBI Taxonomy" id="1566352"/>
    <lineage>
        <taxon>Bacteria</taxon>
        <taxon>Pseudomonadati</taxon>
        <taxon>Pseudomonadota</taxon>
        <taxon>Alphaproteobacteria</taxon>
        <taxon>Rhodobacterales</taxon>
        <taxon>Roseobacteraceae</taxon>
    </lineage>
</organism>
<gene>
    <name evidence="2" type="ORF">SAMN06265373_11165</name>
</gene>
<reference evidence="2 3" key="1">
    <citation type="submission" date="2017-05" db="EMBL/GenBank/DDBJ databases">
        <authorList>
            <person name="Varghese N."/>
            <person name="Submissions S."/>
        </authorList>
    </citation>
    <scope>NUCLEOTIDE SEQUENCE [LARGE SCALE GENOMIC DNA]</scope>
    <source>
        <strain evidence="2 3">DSM 29734</strain>
    </source>
</reference>
<accession>A0ABY1PM22</accession>